<dbReference type="InterPro" id="IPR036397">
    <property type="entry name" value="RNaseH_sf"/>
</dbReference>
<reference evidence="3" key="1">
    <citation type="submission" date="2025-08" db="UniProtKB">
        <authorList>
            <consortium name="RefSeq"/>
        </authorList>
    </citation>
    <scope>IDENTIFICATION</scope>
    <source>
        <tissue evidence="3">Gonads</tissue>
    </source>
</reference>
<dbReference type="Proteomes" id="UP000085678">
    <property type="component" value="Unplaced"/>
</dbReference>
<dbReference type="AlphaFoldDB" id="A0A1S3JGX4"/>
<dbReference type="GO" id="GO:0003676">
    <property type="term" value="F:nucleic acid binding"/>
    <property type="evidence" value="ECO:0007669"/>
    <property type="project" value="InterPro"/>
</dbReference>
<dbReference type="InterPro" id="IPR040676">
    <property type="entry name" value="DUF5641"/>
</dbReference>
<keyword evidence="2" id="KW-1185">Reference proteome</keyword>
<proteinExistence type="predicted"/>
<dbReference type="STRING" id="7574.A0A1S3JGX4"/>
<accession>A0A1S3JGX4</accession>
<evidence type="ECO:0000313" key="2">
    <source>
        <dbReference type="Proteomes" id="UP000085678"/>
    </source>
</evidence>
<dbReference type="OrthoDB" id="8046937at2759"/>
<dbReference type="KEGG" id="lak:106172794"/>
<dbReference type="Gene3D" id="3.30.420.10">
    <property type="entry name" value="Ribonuclease H-like superfamily/Ribonuclease H"/>
    <property type="match status" value="1"/>
</dbReference>
<evidence type="ECO:0000259" key="1">
    <source>
        <dbReference type="PROSITE" id="PS50994"/>
    </source>
</evidence>
<dbReference type="RefSeq" id="XP_013409149.1">
    <property type="nucleotide sequence ID" value="XM_013553695.1"/>
</dbReference>
<dbReference type="PROSITE" id="PS50994">
    <property type="entry name" value="INTEGRASE"/>
    <property type="match status" value="1"/>
</dbReference>
<dbReference type="InterPro" id="IPR001584">
    <property type="entry name" value="Integrase_cat-core"/>
</dbReference>
<dbReference type="InParanoid" id="A0A1S3JGX4"/>
<name>A0A1S3JGX4_LINAN</name>
<feature type="domain" description="Integrase catalytic" evidence="1">
    <location>
        <begin position="9"/>
        <end position="202"/>
    </location>
</feature>
<dbReference type="GO" id="GO:0015074">
    <property type="term" value="P:DNA integration"/>
    <property type="evidence" value="ECO:0007669"/>
    <property type="project" value="InterPro"/>
</dbReference>
<dbReference type="InterPro" id="IPR012337">
    <property type="entry name" value="RNaseH-like_sf"/>
</dbReference>
<protein>
    <submittedName>
        <fullName evidence="3">Uncharacterized protein LOC106172794</fullName>
    </submittedName>
</protein>
<dbReference type="SUPFAM" id="SSF53098">
    <property type="entry name" value="Ribonuclease H-like"/>
    <property type="match status" value="1"/>
</dbReference>
<dbReference type="Pfam" id="PF18701">
    <property type="entry name" value="DUF5641"/>
    <property type="match status" value="1"/>
</dbReference>
<dbReference type="GeneID" id="106172794"/>
<dbReference type="PANTHER" id="PTHR47331:SF5">
    <property type="entry name" value="RIBONUCLEASE H"/>
    <property type="match status" value="1"/>
</dbReference>
<organism evidence="2 3">
    <name type="scientific">Lingula anatina</name>
    <name type="common">Brachiopod</name>
    <name type="synonym">Lingula unguis</name>
    <dbReference type="NCBI Taxonomy" id="7574"/>
    <lineage>
        <taxon>Eukaryota</taxon>
        <taxon>Metazoa</taxon>
        <taxon>Spiralia</taxon>
        <taxon>Lophotrochozoa</taxon>
        <taxon>Brachiopoda</taxon>
        <taxon>Linguliformea</taxon>
        <taxon>Lingulata</taxon>
        <taxon>Lingulida</taxon>
        <taxon>Linguloidea</taxon>
        <taxon>Lingulidae</taxon>
        <taxon>Lingula</taxon>
    </lineage>
</organism>
<evidence type="ECO:0000313" key="3">
    <source>
        <dbReference type="RefSeq" id="XP_013409149.1"/>
    </source>
</evidence>
<sequence>MSDLPADRLEPAPPFTYSAVDFFGPIYVKEGRKQMKRYGAMFTCLASRAIHIEVAYSLSTDSFINCYRRFVCRRGPVRLLGADRGTNFIGVKGEQETVFMDMDQDKIRRELLKDHYDWIQFEMNVPHASHMGGVWERMIRSARNALSGLLTAHSDRLDDDSLSTLLTEAEVIVNSRPLTNIDTQSPDSPMPLSPNQLLTLKTKVVMPPTGNFIRKDTYLHRRWRHVQYLANEFWSRWRKEFLPTLQERKKWIRQHRDVQVGDIVLMIDDSAPRNQWPLGRIAESFQSADGYVRKVKLKVRDSTYERPVHKLILLLTGEDPVEEPK</sequence>
<dbReference type="PANTHER" id="PTHR47331">
    <property type="entry name" value="PHD-TYPE DOMAIN-CONTAINING PROTEIN"/>
    <property type="match status" value="1"/>
</dbReference>
<gene>
    <name evidence="3" type="primary">LOC106172794</name>
</gene>